<comment type="caution">
    <text evidence="1">The sequence shown here is derived from an EMBL/GenBank/DDBJ whole genome shotgun (WGS) entry which is preliminary data.</text>
</comment>
<evidence type="ECO:0000313" key="1">
    <source>
        <dbReference type="EMBL" id="RKF36178.1"/>
    </source>
</evidence>
<protein>
    <submittedName>
        <fullName evidence="1">Uncharacterized protein</fullName>
    </submittedName>
</protein>
<reference evidence="1 2" key="1">
    <citation type="submission" date="2016-07" db="EMBL/GenBank/DDBJ databases">
        <title>Genome analysis of Burkholderia fungorum ES3-20.</title>
        <authorList>
            <person name="Xu D."/>
            <person name="Yao R."/>
            <person name="Zheng S."/>
        </authorList>
    </citation>
    <scope>NUCLEOTIDE SEQUENCE [LARGE SCALE GENOMIC DNA]</scope>
    <source>
        <strain evidence="1 2">ES3-20</strain>
    </source>
</reference>
<evidence type="ECO:0000313" key="2">
    <source>
        <dbReference type="Proteomes" id="UP000283709"/>
    </source>
</evidence>
<organism evidence="1 2">
    <name type="scientific">Paraburkholderia fungorum</name>
    <dbReference type="NCBI Taxonomy" id="134537"/>
    <lineage>
        <taxon>Bacteria</taxon>
        <taxon>Pseudomonadati</taxon>
        <taxon>Pseudomonadota</taxon>
        <taxon>Betaproteobacteria</taxon>
        <taxon>Burkholderiales</taxon>
        <taxon>Burkholderiaceae</taxon>
        <taxon>Paraburkholderia</taxon>
    </lineage>
</organism>
<dbReference type="EMBL" id="MCAS01000042">
    <property type="protein sequence ID" value="RKF36178.1"/>
    <property type="molecule type" value="Genomic_DNA"/>
</dbReference>
<sequence>MADQKSALDAARATAIQLLDAMETEDLPVERYLMLAKRLARLMRDNDGQTWLGLETTGYPSSFDISKLGDSALYATRVGRITPDGQQYYTASLPQLEGEYFAQKIRLESAAPKAATGSAQDFLVANATQRMFNNQSVAFNELKEAYVKTSALFTAFKGALHSYATDALISLQFGDVAESIFDQLRYEVDAFVRTRAPKAAEKLVAIAARIGEGNPEALAEALASCRRLLLSLADSLFPPSEVEWRSSSGKARKVGVDQYKNRLIAFIEQGITSDGTKALLESELDHLCARLDAVYDKTNKGVHADVTLEEARLTIIQAYIFIGELARVDRGVLRETSPATPLSGDSDIAV</sequence>
<gene>
    <name evidence="1" type="ORF">BCY88_36645</name>
</gene>
<dbReference type="Proteomes" id="UP000283709">
    <property type="component" value="Unassembled WGS sequence"/>
</dbReference>
<dbReference type="AlphaFoldDB" id="A0A3R7HL25"/>
<proteinExistence type="predicted"/>
<accession>A0A3R7HL25</accession>
<name>A0A3R7HL25_9BURK</name>